<dbReference type="InterPro" id="IPR043129">
    <property type="entry name" value="ATPase_NBD"/>
</dbReference>
<proteinExistence type="predicted"/>
<feature type="domain" description="Hydantoinase A/oxoprolinase" evidence="1">
    <location>
        <begin position="207"/>
        <end position="379"/>
    </location>
</feature>
<evidence type="ECO:0000259" key="4">
    <source>
        <dbReference type="Pfam" id="PF20906"/>
    </source>
</evidence>
<dbReference type="Pfam" id="PF05378">
    <property type="entry name" value="Hydant_A_N"/>
    <property type="match status" value="1"/>
</dbReference>
<feature type="domain" description="S-Me-THD N-terminal" evidence="3">
    <location>
        <begin position="595"/>
        <end position="753"/>
    </location>
</feature>
<name>A0AAD2HHV1_9AGAR</name>
<evidence type="ECO:0000259" key="1">
    <source>
        <dbReference type="Pfam" id="PF01968"/>
    </source>
</evidence>
<dbReference type="PANTHER" id="PTHR11365:SF10">
    <property type="entry name" value="HYDANTOINASE_OXOPROLINASE"/>
    <property type="match status" value="1"/>
</dbReference>
<keyword evidence="6" id="KW-1185">Reference proteome</keyword>
<dbReference type="FunFam" id="3.40.1610.10:FF:000001">
    <property type="entry name" value="Hydantoinase, putative"/>
    <property type="match status" value="1"/>
</dbReference>
<dbReference type="SUPFAM" id="SSF53067">
    <property type="entry name" value="Actin-like ATPase domain"/>
    <property type="match status" value="2"/>
</dbReference>
<dbReference type="Gene3D" id="2.40.390.10">
    <property type="entry name" value="CV3147-like"/>
    <property type="match status" value="1"/>
</dbReference>
<comment type="caution">
    <text evidence="5">The sequence shown here is derived from an EMBL/GenBank/DDBJ whole genome shotgun (WGS) entry which is preliminary data.</text>
</comment>
<dbReference type="Pfam" id="PF01968">
    <property type="entry name" value="Hydantoinase_A"/>
    <property type="match status" value="1"/>
</dbReference>
<dbReference type="Gene3D" id="3.40.1610.10">
    <property type="entry name" value="CV3147-like domain"/>
    <property type="match status" value="1"/>
</dbReference>
<dbReference type="InterPro" id="IPR002821">
    <property type="entry name" value="Hydantoinase_A"/>
</dbReference>
<dbReference type="Proteomes" id="UP001295794">
    <property type="component" value="Unassembled WGS sequence"/>
</dbReference>
<evidence type="ECO:0000259" key="3">
    <source>
        <dbReference type="Pfam" id="PF06032"/>
    </source>
</evidence>
<evidence type="ECO:0000313" key="5">
    <source>
        <dbReference type="EMBL" id="CAK5275269.1"/>
    </source>
</evidence>
<dbReference type="InterPro" id="IPR048350">
    <property type="entry name" value="S-Me-THD-like_C"/>
</dbReference>
<organism evidence="5 6">
    <name type="scientific">Mycena citricolor</name>
    <dbReference type="NCBI Taxonomy" id="2018698"/>
    <lineage>
        <taxon>Eukaryota</taxon>
        <taxon>Fungi</taxon>
        <taxon>Dikarya</taxon>
        <taxon>Basidiomycota</taxon>
        <taxon>Agaricomycotina</taxon>
        <taxon>Agaricomycetes</taxon>
        <taxon>Agaricomycetidae</taxon>
        <taxon>Agaricales</taxon>
        <taxon>Marasmiineae</taxon>
        <taxon>Mycenaceae</taxon>
        <taxon>Mycena</taxon>
    </lineage>
</organism>
<evidence type="ECO:0000259" key="2">
    <source>
        <dbReference type="Pfam" id="PF05378"/>
    </source>
</evidence>
<dbReference type="InterPro" id="IPR008040">
    <property type="entry name" value="Hydant_A_N"/>
</dbReference>
<sequence length="979" mass="103695">MTALRIGVDVGGTNTDGVLLDASARSQPDRGILAWHKTPTTPDPSTGIETVIKALLRKATLNSDSSRVVSVTIGTTHFVNAVVEKDRNRLAPVAVIRLCGPFSRDVYPGIDWPEDLRDIICGHLGCVDGGLEVDGTVIRDINEAQVVDQCAAIRTKGIKSIVVNGVFSPSDFVERQEERVAEWIRSCYPEASVVISKEVANLGFIERENAAILNASILPFARTTIRAFECAISRLALQCPLFLTQNDGTIVPARVAARLPIRTFSSGPTNSMCGAAFLVQGQAIEQSMLVVDIGGTTTDVGMLLPSGLPRQASAVTQISGVRMNFSCPDVQSIGLGGGSIVRRVEGRTSVGPDSVGHRIGTEALVFGGNVATATDFAVAASGLEGIGDADLLPDSVKKGSPAYSQVVKQMLERAIDSMKTTDADLPVLLVGGGAVLAPAELRGASKVFKPEYSGVANAIGAAIARVSGTVDTMVSTANRTTQDALDDISKMAVEKAVQNGAARETIAIAEMDAIPLQYIANKARVIVKAVGDFDFAKSHPARLRSDDMDDEEHHETVVIDKWPSKATRSSTPDLDISTYRPRITPQREWMVSEIDLEWISTGCYILGTGGGGTPYPHFIRLREMLRNGAVVRVISPTDLADTAMVACGGGKGSPTVGIEKLPADEQMEAQRMVYRHLGTHPDAVIALEIGGGNGLQGMLLGASSNLNVPTVDGDWMGRAYPVSWQITPVVIGGDQAQFLPTAIADGNGNNMILLSGTSEKQIERIFRAALSEMGSHVGCAKGPCTGLNTKRFVVENTISLAWRIGRAVALCRSKNQTDSVAESIIEQVGGSDSAKVLFKGKIVSVERKTLHGHVYGEVVISAADVSGSGPGASAQPQFSGTLKIPFKNENILALADDDTVVASVPDLICVCDAASGEAIGTPEYRYGLLVVVIGIAGSEKWTSTARGLEIGGPRAFGFEVDYKPLGVFRRPRSVIDEFI</sequence>
<evidence type="ECO:0000313" key="6">
    <source>
        <dbReference type="Proteomes" id="UP001295794"/>
    </source>
</evidence>
<dbReference type="SUPFAM" id="SSF160991">
    <property type="entry name" value="CV3147-like"/>
    <property type="match status" value="1"/>
</dbReference>
<accession>A0AAD2HHV1</accession>
<dbReference type="InterPro" id="IPR024071">
    <property type="entry name" value="S-Me-THD_C_sf"/>
</dbReference>
<reference evidence="5" key="1">
    <citation type="submission" date="2023-11" db="EMBL/GenBank/DDBJ databases">
        <authorList>
            <person name="De Vega J J."/>
            <person name="De Vega J J."/>
        </authorList>
    </citation>
    <scope>NUCLEOTIDE SEQUENCE</scope>
</reference>
<dbReference type="Pfam" id="PF20906">
    <property type="entry name" value="S-Me-THD_C"/>
    <property type="match status" value="1"/>
</dbReference>
<dbReference type="EMBL" id="CAVNYO010000405">
    <property type="protein sequence ID" value="CAK5275269.1"/>
    <property type="molecule type" value="Genomic_DNA"/>
</dbReference>
<dbReference type="PANTHER" id="PTHR11365">
    <property type="entry name" value="5-OXOPROLINASE RELATED"/>
    <property type="match status" value="1"/>
</dbReference>
<dbReference type="Gene3D" id="3.30.420.40">
    <property type="match status" value="1"/>
</dbReference>
<dbReference type="GO" id="GO:0016787">
    <property type="term" value="F:hydrolase activity"/>
    <property type="evidence" value="ECO:0007669"/>
    <property type="project" value="InterPro"/>
</dbReference>
<dbReference type="InterPro" id="IPR045079">
    <property type="entry name" value="Oxoprolinase-like"/>
</dbReference>
<dbReference type="Pfam" id="PF06032">
    <property type="entry name" value="S-Me-THD_N"/>
    <property type="match status" value="1"/>
</dbReference>
<evidence type="ECO:0008006" key="7">
    <source>
        <dbReference type="Google" id="ProtNLM"/>
    </source>
</evidence>
<dbReference type="InterPro" id="IPR027479">
    <property type="entry name" value="S-Me-THD_N_sf"/>
</dbReference>
<feature type="domain" description="S-Me-THD-like C-terminal" evidence="4">
    <location>
        <begin position="758"/>
        <end position="965"/>
    </location>
</feature>
<feature type="domain" description="Hydantoinase/oxoprolinase N-terminal" evidence="2">
    <location>
        <begin position="5"/>
        <end position="186"/>
    </location>
</feature>
<protein>
    <recommendedName>
        <fullName evidence="7">Hydantoinase</fullName>
    </recommendedName>
</protein>
<dbReference type="AlphaFoldDB" id="A0AAD2HHV1"/>
<dbReference type="InterPro" id="IPR010318">
    <property type="entry name" value="S-Me-THD_N"/>
</dbReference>
<gene>
    <name evidence="5" type="ORF">MYCIT1_LOCUS22937</name>
</gene>